<protein>
    <submittedName>
        <fullName evidence="6">Transposase, Mutator family</fullName>
    </submittedName>
</protein>
<evidence type="ECO:0000256" key="3">
    <source>
        <dbReference type="ARBA" id="ARBA00022578"/>
    </source>
</evidence>
<organism evidence="6 7">
    <name type="scientific">Corynebacterium cystitidis DSM 20524</name>
    <dbReference type="NCBI Taxonomy" id="1121357"/>
    <lineage>
        <taxon>Bacteria</taxon>
        <taxon>Bacillati</taxon>
        <taxon>Actinomycetota</taxon>
        <taxon>Actinomycetes</taxon>
        <taxon>Mycobacteriales</taxon>
        <taxon>Corynebacteriaceae</taxon>
        <taxon>Corynebacterium</taxon>
    </lineage>
</organism>
<evidence type="ECO:0000256" key="2">
    <source>
        <dbReference type="ARBA" id="ARBA00010961"/>
    </source>
</evidence>
<evidence type="ECO:0000256" key="1">
    <source>
        <dbReference type="ARBA" id="ARBA00002190"/>
    </source>
</evidence>
<evidence type="ECO:0000313" key="6">
    <source>
        <dbReference type="EMBL" id="SES02291.1"/>
    </source>
</evidence>
<proteinExistence type="inferred from homology"/>
<dbReference type="GO" id="GO:0004803">
    <property type="term" value="F:transposase activity"/>
    <property type="evidence" value="ECO:0007669"/>
    <property type="project" value="InterPro"/>
</dbReference>
<dbReference type="AlphaFoldDB" id="A0A1H9TZ55"/>
<dbReference type="InterPro" id="IPR001207">
    <property type="entry name" value="Transposase_mutator"/>
</dbReference>
<keyword evidence="5" id="KW-0233">DNA recombination</keyword>
<sequence>MTASPHHIDPTAYLEEWLTQASPDLMRDMLTKFIIQILSAPADTIFGAEYATVSAERVNSRNGYRHRQFDTRVGSIDVAILKLRTGSFFPDWLLV</sequence>
<comment type="function">
    <text evidence="1">Required for the transposition of the insertion element.</text>
</comment>
<name>A0A1H9TZ55_9CORY</name>
<dbReference type="GO" id="GO:0003677">
    <property type="term" value="F:DNA binding"/>
    <property type="evidence" value="ECO:0007669"/>
    <property type="project" value="UniProtKB-KW"/>
</dbReference>
<keyword evidence="3" id="KW-0815">Transposition</keyword>
<evidence type="ECO:0000313" key="7">
    <source>
        <dbReference type="Proteomes" id="UP000198929"/>
    </source>
</evidence>
<dbReference type="Proteomes" id="UP000198929">
    <property type="component" value="Unassembled WGS sequence"/>
</dbReference>
<evidence type="ECO:0000256" key="5">
    <source>
        <dbReference type="ARBA" id="ARBA00023172"/>
    </source>
</evidence>
<gene>
    <name evidence="6" type="ORF">SAMN05661109_01623</name>
</gene>
<reference evidence="7" key="1">
    <citation type="submission" date="2016-10" db="EMBL/GenBank/DDBJ databases">
        <authorList>
            <person name="Varghese N."/>
            <person name="Submissions S."/>
        </authorList>
    </citation>
    <scope>NUCLEOTIDE SEQUENCE [LARGE SCALE GENOMIC DNA]</scope>
    <source>
        <strain evidence="7">DSM 20524</strain>
    </source>
</reference>
<dbReference type="GO" id="GO:0006313">
    <property type="term" value="P:DNA transposition"/>
    <property type="evidence" value="ECO:0007669"/>
    <property type="project" value="InterPro"/>
</dbReference>
<evidence type="ECO:0000256" key="4">
    <source>
        <dbReference type="ARBA" id="ARBA00023125"/>
    </source>
</evidence>
<comment type="similarity">
    <text evidence="2">Belongs to the transposase mutator family.</text>
</comment>
<dbReference type="EMBL" id="FOGQ01000006">
    <property type="protein sequence ID" value="SES02291.1"/>
    <property type="molecule type" value="Genomic_DNA"/>
</dbReference>
<dbReference type="Pfam" id="PF00872">
    <property type="entry name" value="Transposase_mut"/>
    <property type="match status" value="1"/>
</dbReference>
<keyword evidence="4" id="KW-0238">DNA-binding</keyword>
<keyword evidence="7" id="KW-1185">Reference proteome</keyword>
<accession>A0A1H9TZ55</accession>